<dbReference type="Proteomes" id="UP001055811">
    <property type="component" value="Linkage Group LG03"/>
</dbReference>
<comment type="caution">
    <text evidence="1">The sequence shown here is derived from an EMBL/GenBank/DDBJ whole genome shotgun (WGS) entry which is preliminary data.</text>
</comment>
<proteinExistence type="predicted"/>
<accession>A0ACB9FB23</accession>
<protein>
    <submittedName>
        <fullName evidence="1">Uncharacterized protein</fullName>
    </submittedName>
</protein>
<dbReference type="EMBL" id="CM042011">
    <property type="protein sequence ID" value="KAI3767861.1"/>
    <property type="molecule type" value="Genomic_DNA"/>
</dbReference>
<reference evidence="2" key="1">
    <citation type="journal article" date="2022" name="Mol. Ecol. Resour.">
        <title>The genomes of chicory, endive, great burdock and yacon provide insights into Asteraceae palaeo-polyploidization history and plant inulin production.</title>
        <authorList>
            <person name="Fan W."/>
            <person name="Wang S."/>
            <person name="Wang H."/>
            <person name="Wang A."/>
            <person name="Jiang F."/>
            <person name="Liu H."/>
            <person name="Zhao H."/>
            <person name="Xu D."/>
            <person name="Zhang Y."/>
        </authorList>
    </citation>
    <scope>NUCLEOTIDE SEQUENCE [LARGE SCALE GENOMIC DNA]</scope>
    <source>
        <strain evidence="2">cv. Punajuju</strain>
    </source>
</reference>
<organism evidence="1 2">
    <name type="scientific">Cichorium intybus</name>
    <name type="common">Chicory</name>
    <dbReference type="NCBI Taxonomy" id="13427"/>
    <lineage>
        <taxon>Eukaryota</taxon>
        <taxon>Viridiplantae</taxon>
        <taxon>Streptophyta</taxon>
        <taxon>Embryophyta</taxon>
        <taxon>Tracheophyta</taxon>
        <taxon>Spermatophyta</taxon>
        <taxon>Magnoliopsida</taxon>
        <taxon>eudicotyledons</taxon>
        <taxon>Gunneridae</taxon>
        <taxon>Pentapetalae</taxon>
        <taxon>asterids</taxon>
        <taxon>campanulids</taxon>
        <taxon>Asterales</taxon>
        <taxon>Asteraceae</taxon>
        <taxon>Cichorioideae</taxon>
        <taxon>Cichorieae</taxon>
        <taxon>Cichoriinae</taxon>
        <taxon>Cichorium</taxon>
    </lineage>
</organism>
<evidence type="ECO:0000313" key="2">
    <source>
        <dbReference type="Proteomes" id="UP001055811"/>
    </source>
</evidence>
<evidence type="ECO:0000313" key="1">
    <source>
        <dbReference type="EMBL" id="KAI3767861.1"/>
    </source>
</evidence>
<name>A0ACB9FB23_CICIN</name>
<gene>
    <name evidence="1" type="ORF">L2E82_18290</name>
</gene>
<keyword evidence="2" id="KW-1185">Reference proteome</keyword>
<sequence>MASENPNSTPKSPRTLMYPKVDTSPSPSGPSLPSSSNPNQPSSSSSSSLYPNVDTKDIAENPSPDLPHIPNSSHAPSESFEEIILSVPGAILHLIDKNYSVQLAAGDFSIRKLRQSDSVIAILACVGDEIQWPLARYEACVKLDQSHYFFSLRVPKENENEIMMLNYGLTFASKGQEKLLKELDDLLEHYTSFSVQKVDEKNGALDVTMAEGTSPSDLKTEAKKKELEHSCSAYWTTLAPNVEDYSTTAGKLIATGSGQLVKGILWCGDVTVDRLKRGNEILKAKIGPGKNREVSPELIKSIQRVKKVTKMTETVVGGILTGVVKITGFFTSSVANSKLGKKFFKFVPGEIALATLDGFGKICDAFEVSGKNVMSTSSTVTTELVNHKYGQEAAKATNEGLGAAGHAVGAAWTVFKIRTAMNPKGVVAPSVLTKTGLKDATEEMRDKALKEIKAKDSKKNKDSSKTSK</sequence>
<reference evidence="1 2" key="2">
    <citation type="journal article" date="2022" name="Mol. Ecol. Resour.">
        <title>The genomes of chicory, endive, great burdock and yacon provide insights into Asteraceae paleo-polyploidization history and plant inulin production.</title>
        <authorList>
            <person name="Fan W."/>
            <person name="Wang S."/>
            <person name="Wang H."/>
            <person name="Wang A."/>
            <person name="Jiang F."/>
            <person name="Liu H."/>
            <person name="Zhao H."/>
            <person name="Xu D."/>
            <person name="Zhang Y."/>
        </authorList>
    </citation>
    <scope>NUCLEOTIDE SEQUENCE [LARGE SCALE GENOMIC DNA]</scope>
    <source>
        <strain evidence="2">cv. Punajuju</strain>
        <tissue evidence="1">Leaves</tissue>
    </source>
</reference>